<sequence length="124" mass="13851">MRFMIIRRAGADTEAGFPPGREFAARLRVYDETLIRAGVLLTAGRLRPESLVAQIARHGGEAVVTARPSLDTEWIAGFWLIQAKDRAEAVEWARRVPVPGRRVGVGVEVWQCASRPWRDSPECL</sequence>
<dbReference type="EMBL" id="JAPNUD010000045">
    <property type="protein sequence ID" value="MDA0642584.1"/>
    <property type="molecule type" value="Genomic_DNA"/>
</dbReference>
<dbReference type="RefSeq" id="WP_148035268.1">
    <property type="nucleotide sequence ID" value="NZ_BAABFD010000017.1"/>
</dbReference>
<dbReference type="InterPro" id="IPR005545">
    <property type="entry name" value="YCII"/>
</dbReference>
<reference evidence="3 4" key="1">
    <citation type="submission" date="2022-11" db="EMBL/GenBank/DDBJ databases">
        <title>Nonomuraea corallina sp. nov., a new species of the genus Nonomuraea isolated from sea side sediment in Thai sea.</title>
        <authorList>
            <person name="Ngamcharungchit C."/>
            <person name="Matsumoto A."/>
            <person name="Suriyachadkun C."/>
            <person name="Panbangred W."/>
            <person name="Inahashi Y."/>
            <person name="Intra B."/>
        </authorList>
    </citation>
    <scope>NUCLEOTIDE SEQUENCE [LARGE SCALE GENOMIC DNA]</scope>
    <source>
        <strain evidence="3 4">DSM 43553</strain>
    </source>
</reference>
<comment type="similarity">
    <text evidence="1">Belongs to the YciI family.</text>
</comment>
<proteinExistence type="inferred from homology"/>
<dbReference type="PANTHER" id="PTHR35174:SF4">
    <property type="entry name" value="BLL7163 PROTEIN"/>
    <property type="match status" value="1"/>
</dbReference>
<protein>
    <submittedName>
        <fullName evidence="3">YciI family protein</fullName>
    </submittedName>
</protein>
<dbReference type="Proteomes" id="UP001212498">
    <property type="component" value="Unassembled WGS sequence"/>
</dbReference>
<evidence type="ECO:0000256" key="1">
    <source>
        <dbReference type="ARBA" id="ARBA00007689"/>
    </source>
</evidence>
<evidence type="ECO:0000259" key="2">
    <source>
        <dbReference type="Pfam" id="PF03795"/>
    </source>
</evidence>
<evidence type="ECO:0000313" key="4">
    <source>
        <dbReference type="Proteomes" id="UP001212498"/>
    </source>
</evidence>
<gene>
    <name evidence="3" type="ORF">OUY24_18305</name>
</gene>
<feature type="domain" description="YCII-related" evidence="2">
    <location>
        <begin position="1"/>
        <end position="109"/>
    </location>
</feature>
<evidence type="ECO:0000313" key="3">
    <source>
        <dbReference type="EMBL" id="MDA0642584.1"/>
    </source>
</evidence>
<dbReference type="PANTHER" id="PTHR35174">
    <property type="entry name" value="BLL7171 PROTEIN-RELATED"/>
    <property type="match status" value="1"/>
</dbReference>
<comment type="caution">
    <text evidence="3">The sequence shown here is derived from an EMBL/GenBank/DDBJ whole genome shotgun (WGS) entry which is preliminary data.</text>
</comment>
<dbReference type="InterPro" id="IPR011008">
    <property type="entry name" value="Dimeric_a/b-barrel"/>
</dbReference>
<name>A0ABT4SZI7_9ACTN</name>
<dbReference type="Pfam" id="PF03795">
    <property type="entry name" value="YCII"/>
    <property type="match status" value="1"/>
</dbReference>
<keyword evidence="4" id="KW-1185">Reference proteome</keyword>
<dbReference type="Gene3D" id="3.30.70.1060">
    <property type="entry name" value="Dimeric alpha+beta barrel"/>
    <property type="match status" value="1"/>
</dbReference>
<organism evidence="3 4">
    <name type="scientific">Nonomuraea ferruginea</name>
    <dbReference type="NCBI Taxonomy" id="46174"/>
    <lineage>
        <taxon>Bacteria</taxon>
        <taxon>Bacillati</taxon>
        <taxon>Actinomycetota</taxon>
        <taxon>Actinomycetes</taxon>
        <taxon>Streptosporangiales</taxon>
        <taxon>Streptosporangiaceae</taxon>
        <taxon>Nonomuraea</taxon>
    </lineage>
</organism>
<accession>A0ABT4SZI7</accession>
<dbReference type="SUPFAM" id="SSF54909">
    <property type="entry name" value="Dimeric alpha+beta barrel"/>
    <property type="match status" value="1"/>
</dbReference>